<evidence type="ECO:0000259" key="3">
    <source>
        <dbReference type="Pfam" id="PF00501"/>
    </source>
</evidence>
<dbReference type="PANTHER" id="PTHR43767:SF1">
    <property type="entry name" value="NONRIBOSOMAL PEPTIDE SYNTHASE PES1 (EUROFUNG)-RELATED"/>
    <property type="match status" value="1"/>
</dbReference>
<dbReference type="AlphaFoldDB" id="A0A0E3B7Z0"/>
<dbReference type="InterPro" id="IPR050237">
    <property type="entry name" value="ATP-dep_AMP-bd_enzyme"/>
</dbReference>
<dbReference type="InterPro" id="IPR042099">
    <property type="entry name" value="ANL_N_sf"/>
</dbReference>
<reference evidence="5 6" key="1">
    <citation type="submission" date="2013-09" db="EMBL/GenBank/DDBJ databases">
        <title>High correlation between genotypes and phenotypes of environmental bacteria Comamonas testosteroni strains.</title>
        <authorList>
            <person name="Liu L."/>
            <person name="Zhu W."/>
            <person name="Xia X."/>
            <person name="Xu B."/>
            <person name="Luo M."/>
            <person name="Wang G."/>
        </authorList>
    </citation>
    <scope>NUCLEOTIDE SEQUENCE [LARGE SCALE GENOMIC DNA]</scope>
    <source>
        <strain evidence="5 6">JL14</strain>
    </source>
</reference>
<dbReference type="InterPro" id="IPR020845">
    <property type="entry name" value="AMP-binding_CS"/>
</dbReference>
<gene>
    <name evidence="5" type="ORF">P245_26360</name>
</gene>
<dbReference type="RefSeq" id="WP_034383709.1">
    <property type="nucleotide sequence ID" value="NZ_AWTN01000148.1"/>
</dbReference>
<organism evidence="5 6">
    <name type="scientific">Comamonas thiooxydans</name>
    <dbReference type="NCBI Taxonomy" id="363952"/>
    <lineage>
        <taxon>Bacteria</taxon>
        <taxon>Pseudomonadati</taxon>
        <taxon>Pseudomonadota</taxon>
        <taxon>Betaproteobacteria</taxon>
        <taxon>Burkholderiales</taxon>
        <taxon>Comamonadaceae</taxon>
        <taxon>Comamonas</taxon>
    </lineage>
</organism>
<dbReference type="PROSITE" id="PS00455">
    <property type="entry name" value="AMP_BINDING"/>
    <property type="match status" value="1"/>
</dbReference>
<evidence type="ECO:0000313" key="6">
    <source>
        <dbReference type="Proteomes" id="UP000029567"/>
    </source>
</evidence>
<dbReference type="InterPro" id="IPR025110">
    <property type="entry name" value="AMP-bd_C"/>
</dbReference>
<evidence type="ECO:0000256" key="1">
    <source>
        <dbReference type="ARBA" id="ARBA00006432"/>
    </source>
</evidence>
<comment type="similarity">
    <text evidence="1">Belongs to the ATP-dependent AMP-binding enzyme family.</text>
</comment>
<dbReference type="Proteomes" id="UP000029567">
    <property type="component" value="Unassembled WGS sequence"/>
</dbReference>
<dbReference type="Pfam" id="PF13193">
    <property type="entry name" value="AMP-binding_C"/>
    <property type="match status" value="1"/>
</dbReference>
<dbReference type="Gene3D" id="3.30.300.30">
    <property type="match status" value="1"/>
</dbReference>
<evidence type="ECO:0000259" key="4">
    <source>
        <dbReference type="Pfam" id="PF13193"/>
    </source>
</evidence>
<dbReference type="Pfam" id="PF00501">
    <property type="entry name" value="AMP-binding"/>
    <property type="match status" value="1"/>
</dbReference>
<feature type="domain" description="AMP-binding enzyme C-terminal" evidence="4">
    <location>
        <begin position="424"/>
        <end position="499"/>
    </location>
</feature>
<feature type="domain" description="AMP-dependent synthetase/ligase" evidence="3">
    <location>
        <begin position="7"/>
        <end position="374"/>
    </location>
</feature>
<comment type="caution">
    <text evidence="5">The sequence shown here is derived from an EMBL/GenBank/DDBJ whole genome shotgun (WGS) entry which is preliminary data.</text>
</comment>
<dbReference type="InterPro" id="IPR000873">
    <property type="entry name" value="AMP-dep_synth/lig_dom"/>
</dbReference>
<accession>A0A0E3B7Z0</accession>
<dbReference type="InterPro" id="IPR045851">
    <property type="entry name" value="AMP-bd_C_sf"/>
</dbReference>
<dbReference type="CDD" id="cd17631">
    <property type="entry name" value="FACL_FadD13-like"/>
    <property type="match status" value="1"/>
</dbReference>
<dbReference type="GO" id="GO:0016878">
    <property type="term" value="F:acid-thiol ligase activity"/>
    <property type="evidence" value="ECO:0007669"/>
    <property type="project" value="UniProtKB-ARBA"/>
</dbReference>
<protein>
    <submittedName>
        <fullName evidence="5">Fatty-acid--CoA ligase</fullName>
    </submittedName>
</protein>
<dbReference type="NCBIfam" id="NF004837">
    <property type="entry name" value="PRK06187.1"/>
    <property type="match status" value="1"/>
</dbReference>
<dbReference type="FunFam" id="3.30.300.30:FF:000008">
    <property type="entry name" value="2,3-dihydroxybenzoate-AMP ligase"/>
    <property type="match status" value="1"/>
</dbReference>
<evidence type="ECO:0000256" key="2">
    <source>
        <dbReference type="ARBA" id="ARBA00022598"/>
    </source>
</evidence>
<dbReference type="PANTHER" id="PTHR43767">
    <property type="entry name" value="LONG-CHAIN-FATTY-ACID--COA LIGASE"/>
    <property type="match status" value="1"/>
</dbReference>
<proteinExistence type="inferred from homology"/>
<dbReference type="EMBL" id="AWTN01000148">
    <property type="protein sequence ID" value="KGG82962.1"/>
    <property type="molecule type" value="Genomic_DNA"/>
</dbReference>
<name>A0A0E3B7Z0_9BURK</name>
<sequence>MYLTQSLRRAVQQTPHATASIYNGRKRSFAQLGERVARFAGALQALGTQAGDRVGILSLNSDWYLEYYMACYWAGVAVNPINIRWSANEIAYSLDDCDTRILLVDDSFAPLTPELLKLSRSLQTLIHLGDGPAPQNMLSYEALVADSSPVEDAMRNGDDLAGVFYTGGTTGSPKGVMLCHRNLYTNAISSVSSQIVRAGSIGLHAAPMFHLADGAFMNALFAAGGCHVMVPRFDPLAVLQAIASTGVTDTLLVPTMIQMLVDHPDLHKYDLKSLRQMAYGASPISEGLLDRAMRTIPDVDFVQAYGMTEVSPIATILSPEMHREPGRAKGRHRSAGRATACTEVRIVDPEGREVPRGEVGEIAVRGPGVMLGYWNKPAETEDAIRDGWMHTGDGGRMDDEGYVFVVDRIKDMIITGGENVYSIEVESVIATHPAVASCAVIGIPHEHWGEQVHVFIVLKPGQSLEAQELIHFCKERIAGYKCPRDVSFVEAMPLSGAGKILKTSLRAPFWAHHERKAT</sequence>
<keyword evidence="2 5" id="KW-0436">Ligase</keyword>
<dbReference type="Gene3D" id="3.40.50.12780">
    <property type="entry name" value="N-terminal domain of ligase-like"/>
    <property type="match status" value="1"/>
</dbReference>
<dbReference type="SUPFAM" id="SSF56801">
    <property type="entry name" value="Acetyl-CoA synthetase-like"/>
    <property type="match status" value="1"/>
</dbReference>
<evidence type="ECO:0000313" key="5">
    <source>
        <dbReference type="EMBL" id="KGG82962.1"/>
    </source>
</evidence>